<dbReference type="SUPFAM" id="SSF52172">
    <property type="entry name" value="CheY-like"/>
    <property type="match status" value="1"/>
</dbReference>
<dbReference type="InterPro" id="IPR029787">
    <property type="entry name" value="Nucleotide_cyclase"/>
</dbReference>
<accession>A0ABQ1RAT9</accession>
<dbReference type="Gene3D" id="1.20.120.160">
    <property type="entry name" value="HPT domain"/>
    <property type="match status" value="1"/>
</dbReference>
<reference evidence="10" key="1">
    <citation type="journal article" date="2019" name="Int. J. Syst. Evol. Microbiol.">
        <title>The Global Catalogue of Microorganisms (GCM) 10K type strain sequencing project: providing services to taxonomists for standard genome sequencing and annotation.</title>
        <authorList>
            <consortium name="The Broad Institute Genomics Platform"/>
            <consortium name="The Broad Institute Genome Sequencing Center for Infectious Disease"/>
            <person name="Wu L."/>
            <person name="Ma J."/>
        </authorList>
    </citation>
    <scope>NUCLEOTIDE SEQUENCE [LARGE SCALE GENOMIC DNA]</scope>
    <source>
        <strain evidence="10">CGMCC 1.12923</strain>
    </source>
</reference>
<dbReference type="CDD" id="cd00156">
    <property type="entry name" value="REC"/>
    <property type="match status" value="1"/>
</dbReference>
<dbReference type="InterPro" id="IPR001789">
    <property type="entry name" value="Sig_transdc_resp-reg_receiver"/>
</dbReference>
<gene>
    <name evidence="9" type="ORF">GCM10011357_15500</name>
</gene>
<dbReference type="Gene3D" id="3.40.50.2300">
    <property type="match status" value="1"/>
</dbReference>
<evidence type="ECO:0000313" key="9">
    <source>
        <dbReference type="EMBL" id="GGD61100.1"/>
    </source>
</evidence>
<dbReference type="EMBL" id="BMGJ01000005">
    <property type="protein sequence ID" value="GGD61100.1"/>
    <property type="molecule type" value="Genomic_DNA"/>
</dbReference>
<dbReference type="PANTHER" id="PTHR45138:SF9">
    <property type="entry name" value="DIGUANYLATE CYCLASE DGCM-RELATED"/>
    <property type="match status" value="1"/>
</dbReference>
<dbReference type="InterPro" id="IPR043128">
    <property type="entry name" value="Rev_trsase/Diguanyl_cyclase"/>
</dbReference>
<evidence type="ECO:0000256" key="5">
    <source>
        <dbReference type="PROSITE-ProRule" id="PRU00169"/>
    </source>
</evidence>
<dbReference type="SUPFAM" id="SSF55073">
    <property type="entry name" value="Nucleotide cyclase"/>
    <property type="match status" value="1"/>
</dbReference>
<feature type="domain" description="HPt" evidence="8">
    <location>
        <begin position="9"/>
        <end position="119"/>
    </location>
</feature>
<dbReference type="InterPro" id="IPR000160">
    <property type="entry name" value="GGDEF_dom"/>
</dbReference>
<feature type="domain" description="Response regulatory" evidence="6">
    <location>
        <begin position="264"/>
        <end position="380"/>
    </location>
</feature>
<dbReference type="CDD" id="cd00088">
    <property type="entry name" value="HPT"/>
    <property type="match status" value="1"/>
</dbReference>
<sequence>MAENMTGSVEDKLKLLSQRFAERTGTELNEFRHKLNQLNSQQYNEEILRQLHQLLHRLTGSAGTFGLHEFSRQSRVLEQSVKEFTQYPDQQSNWAAICSQLKNQVLPQLERLHSLLKDSPAPASQSMVSAPADPTGNVLVLIEHSGAFFGALREELLHYGFTLVTLENAEQLDQSLSPTQQSVIIIAHETRATCCINAKTKLQQSVPHLSVTVICFGSHEDFSRRYTLAAKGVDGLFSESTTAPEIAEYLQRLESERLQASEGKVLIVDDDEDLLEHYRLTLSHTGIQVRTLSTPEEIFSVLSEFQPDILLLDVNMGDYHGPTLARLIRFQPEWLSLPIIYLSAEQDRTEQRKALAIGADEFLTKPISDIELRETVRIRCFRARQLSQLLARDSLTGLLKHSLIKQEVGNEHARCQRLSVPAVVVMLDLDHFKKVNDSYGHGTGDIVIKALANLLKQRLRKTDKIGRYGGEEFAVVMPECQLTQGEQILEEIRVHFSGLHFKAGSEEFNVTLSAGIALLNDYPSAEAALEAADQALYQRKQLGRNGISLAQTVDSKGNPS</sequence>
<feature type="modified residue" description="Phosphohistidine" evidence="4">
    <location>
        <position position="56"/>
    </location>
</feature>
<dbReference type="SMART" id="SM00267">
    <property type="entry name" value="GGDEF"/>
    <property type="match status" value="1"/>
</dbReference>
<protein>
    <recommendedName>
        <fullName evidence="1">diguanylate cyclase</fullName>
        <ecNumber evidence="1">2.7.7.65</ecNumber>
    </recommendedName>
</protein>
<dbReference type="InterPro" id="IPR036641">
    <property type="entry name" value="HPT_dom_sf"/>
</dbReference>
<evidence type="ECO:0000259" key="8">
    <source>
        <dbReference type="PROSITE" id="PS50894"/>
    </source>
</evidence>
<dbReference type="SUPFAM" id="SSF47226">
    <property type="entry name" value="Histidine-containing phosphotransfer domain, HPT domain"/>
    <property type="match status" value="1"/>
</dbReference>
<dbReference type="Pfam" id="PF01627">
    <property type="entry name" value="Hpt"/>
    <property type="match status" value="1"/>
</dbReference>
<feature type="modified residue" description="4-aspartylphosphate" evidence="5">
    <location>
        <position position="313"/>
    </location>
</feature>
<name>A0ABQ1RAT9_9ALTE</name>
<keyword evidence="10" id="KW-1185">Reference proteome</keyword>
<evidence type="ECO:0000256" key="4">
    <source>
        <dbReference type="PROSITE-ProRule" id="PRU00110"/>
    </source>
</evidence>
<keyword evidence="2" id="KW-0902">Two-component regulatory system</keyword>
<dbReference type="SMART" id="SM00448">
    <property type="entry name" value="REC"/>
    <property type="match status" value="1"/>
</dbReference>
<dbReference type="Gene3D" id="3.30.70.270">
    <property type="match status" value="1"/>
</dbReference>
<evidence type="ECO:0000256" key="2">
    <source>
        <dbReference type="ARBA" id="ARBA00023012"/>
    </source>
</evidence>
<evidence type="ECO:0000259" key="7">
    <source>
        <dbReference type="PROSITE" id="PS50887"/>
    </source>
</evidence>
<dbReference type="PROSITE" id="PS50887">
    <property type="entry name" value="GGDEF"/>
    <property type="match status" value="1"/>
</dbReference>
<dbReference type="Proteomes" id="UP000614272">
    <property type="component" value="Unassembled WGS sequence"/>
</dbReference>
<evidence type="ECO:0000256" key="3">
    <source>
        <dbReference type="ARBA" id="ARBA00034247"/>
    </source>
</evidence>
<dbReference type="CDD" id="cd01949">
    <property type="entry name" value="GGDEF"/>
    <property type="match status" value="1"/>
</dbReference>
<evidence type="ECO:0000313" key="10">
    <source>
        <dbReference type="Proteomes" id="UP000614272"/>
    </source>
</evidence>
<dbReference type="PANTHER" id="PTHR45138">
    <property type="entry name" value="REGULATORY COMPONENTS OF SENSORY TRANSDUCTION SYSTEM"/>
    <property type="match status" value="1"/>
</dbReference>
<comment type="caution">
    <text evidence="9">The sequence shown here is derived from an EMBL/GenBank/DDBJ whole genome shotgun (WGS) entry which is preliminary data.</text>
</comment>
<dbReference type="NCBIfam" id="TIGR00254">
    <property type="entry name" value="GGDEF"/>
    <property type="match status" value="1"/>
</dbReference>
<organism evidence="9 10">
    <name type="scientific">Lacimicrobium alkaliphilum</name>
    <dbReference type="NCBI Taxonomy" id="1526571"/>
    <lineage>
        <taxon>Bacteria</taxon>
        <taxon>Pseudomonadati</taxon>
        <taxon>Pseudomonadota</taxon>
        <taxon>Gammaproteobacteria</taxon>
        <taxon>Alteromonadales</taxon>
        <taxon>Alteromonadaceae</taxon>
        <taxon>Lacimicrobium</taxon>
    </lineage>
</organism>
<dbReference type="EC" id="2.7.7.65" evidence="1"/>
<dbReference type="InterPro" id="IPR008207">
    <property type="entry name" value="Sig_transdc_His_kin_Hpt_dom"/>
</dbReference>
<dbReference type="Pfam" id="PF00072">
    <property type="entry name" value="Response_reg"/>
    <property type="match status" value="1"/>
</dbReference>
<feature type="domain" description="GGDEF" evidence="7">
    <location>
        <begin position="420"/>
        <end position="552"/>
    </location>
</feature>
<evidence type="ECO:0000256" key="1">
    <source>
        <dbReference type="ARBA" id="ARBA00012528"/>
    </source>
</evidence>
<dbReference type="PROSITE" id="PS50894">
    <property type="entry name" value="HPT"/>
    <property type="match status" value="1"/>
</dbReference>
<keyword evidence="5" id="KW-0597">Phosphoprotein</keyword>
<dbReference type="Pfam" id="PF00990">
    <property type="entry name" value="GGDEF"/>
    <property type="match status" value="1"/>
</dbReference>
<proteinExistence type="predicted"/>
<dbReference type="InterPro" id="IPR050469">
    <property type="entry name" value="Diguanylate_Cyclase"/>
</dbReference>
<dbReference type="InterPro" id="IPR011006">
    <property type="entry name" value="CheY-like_superfamily"/>
</dbReference>
<dbReference type="PROSITE" id="PS50110">
    <property type="entry name" value="RESPONSE_REGULATORY"/>
    <property type="match status" value="1"/>
</dbReference>
<comment type="catalytic activity">
    <reaction evidence="3">
        <text>2 GTP = 3',3'-c-di-GMP + 2 diphosphate</text>
        <dbReference type="Rhea" id="RHEA:24898"/>
        <dbReference type="ChEBI" id="CHEBI:33019"/>
        <dbReference type="ChEBI" id="CHEBI:37565"/>
        <dbReference type="ChEBI" id="CHEBI:58805"/>
        <dbReference type="EC" id="2.7.7.65"/>
    </reaction>
</comment>
<evidence type="ECO:0000259" key="6">
    <source>
        <dbReference type="PROSITE" id="PS50110"/>
    </source>
</evidence>